<name>A0A497XP29_9AQUI</name>
<dbReference type="AlphaFoldDB" id="A0A497XP29"/>
<evidence type="ECO:0000313" key="2">
    <source>
        <dbReference type="Proteomes" id="UP000267841"/>
    </source>
</evidence>
<dbReference type="Proteomes" id="UP000267841">
    <property type="component" value="Unassembled WGS sequence"/>
</dbReference>
<evidence type="ECO:0000313" key="1">
    <source>
        <dbReference type="EMBL" id="RLJ70707.1"/>
    </source>
</evidence>
<keyword evidence="2" id="KW-1185">Reference proteome</keyword>
<comment type="caution">
    <text evidence="1">The sequence shown here is derived from an EMBL/GenBank/DDBJ whole genome shotgun (WGS) entry which is preliminary data.</text>
</comment>
<sequence length="107" mass="12326">MKKAIVLALLLVSCSDETNIKVLEGKEKRIGMKAYERCEQAPKYLIFPDPSPRFTMKGVRFPVRIIAFKNGEVVHNRIHYPDEALIRLPNPDLVIEVPVCDREQYSK</sequence>
<dbReference type="EMBL" id="RCCJ01000001">
    <property type="protein sequence ID" value="RLJ70707.1"/>
    <property type="molecule type" value="Genomic_DNA"/>
</dbReference>
<dbReference type="RefSeq" id="WP_121010818.1">
    <property type="nucleotide sequence ID" value="NZ_RCCJ01000001.1"/>
</dbReference>
<accession>A0A497XP29</accession>
<gene>
    <name evidence="1" type="ORF">BCF55_0988</name>
</gene>
<organism evidence="1 2">
    <name type="scientific">Hydrogenivirga caldilitoris</name>
    <dbReference type="NCBI Taxonomy" id="246264"/>
    <lineage>
        <taxon>Bacteria</taxon>
        <taxon>Pseudomonadati</taxon>
        <taxon>Aquificota</taxon>
        <taxon>Aquificia</taxon>
        <taxon>Aquificales</taxon>
        <taxon>Aquificaceae</taxon>
        <taxon>Hydrogenivirga</taxon>
    </lineage>
</organism>
<proteinExistence type="predicted"/>
<reference evidence="1 2" key="1">
    <citation type="submission" date="2018-10" db="EMBL/GenBank/DDBJ databases">
        <title>Genomic Encyclopedia of Archaeal and Bacterial Type Strains, Phase II (KMG-II): from individual species to whole genera.</title>
        <authorList>
            <person name="Goeker M."/>
        </authorList>
    </citation>
    <scope>NUCLEOTIDE SEQUENCE [LARGE SCALE GENOMIC DNA]</scope>
    <source>
        <strain evidence="1 2">DSM 16510</strain>
    </source>
</reference>
<protein>
    <submittedName>
        <fullName evidence="1">Uncharacterized protein</fullName>
    </submittedName>
</protein>